<evidence type="ECO:0000313" key="2">
    <source>
        <dbReference type="EMBL" id="MBW0481386.1"/>
    </source>
</evidence>
<feature type="compositionally biased region" description="Polar residues" evidence="1">
    <location>
        <begin position="77"/>
        <end position="96"/>
    </location>
</feature>
<evidence type="ECO:0000256" key="1">
    <source>
        <dbReference type="SAM" id="MobiDB-lite"/>
    </source>
</evidence>
<sequence length="96" mass="11189">MKNKRFNLASHQEELGVGFQKIFLREISFKDFIEITKGWNFNKNFRIVGEREAKLRENQATIQAIEERWNQKDHTKNPSGSPEVINQSSSLVASHD</sequence>
<dbReference type="EMBL" id="AVOT02006371">
    <property type="protein sequence ID" value="MBW0481386.1"/>
    <property type="molecule type" value="Genomic_DNA"/>
</dbReference>
<dbReference type="Proteomes" id="UP000765509">
    <property type="component" value="Unassembled WGS sequence"/>
</dbReference>
<feature type="region of interest" description="Disordered" evidence="1">
    <location>
        <begin position="66"/>
        <end position="96"/>
    </location>
</feature>
<evidence type="ECO:0000313" key="3">
    <source>
        <dbReference type="Proteomes" id="UP000765509"/>
    </source>
</evidence>
<keyword evidence="3" id="KW-1185">Reference proteome</keyword>
<reference evidence="2" key="1">
    <citation type="submission" date="2021-03" db="EMBL/GenBank/DDBJ databases">
        <title>Draft genome sequence of rust myrtle Austropuccinia psidii MF-1, a brazilian biotype.</title>
        <authorList>
            <person name="Quecine M.C."/>
            <person name="Pachon D.M.R."/>
            <person name="Bonatelli M.L."/>
            <person name="Correr F.H."/>
            <person name="Franceschini L.M."/>
            <person name="Leite T.F."/>
            <person name="Margarido G.R.A."/>
            <person name="Almeida C.A."/>
            <person name="Ferrarezi J.A."/>
            <person name="Labate C.A."/>
        </authorList>
    </citation>
    <scope>NUCLEOTIDE SEQUENCE</scope>
    <source>
        <strain evidence="2">MF-1</strain>
    </source>
</reference>
<gene>
    <name evidence="2" type="ORF">O181_021101</name>
</gene>
<proteinExistence type="predicted"/>
<organism evidence="2 3">
    <name type="scientific">Austropuccinia psidii MF-1</name>
    <dbReference type="NCBI Taxonomy" id="1389203"/>
    <lineage>
        <taxon>Eukaryota</taxon>
        <taxon>Fungi</taxon>
        <taxon>Dikarya</taxon>
        <taxon>Basidiomycota</taxon>
        <taxon>Pucciniomycotina</taxon>
        <taxon>Pucciniomycetes</taxon>
        <taxon>Pucciniales</taxon>
        <taxon>Sphaerophragmiaceae</taxon>
        <taxon>Austropuccinia</taxon>
    </lineage>
</organism>
<protein>
    <submittedName>
        <fullName evidence="2">Uncharacterized protein</fullName>
    </submittedName>
</protein>
<comment type="caution">
    <text evidence="2">The sequence shown here is derived from an EMBL/GenBank/DDBJ whole genome shotgun (WGS) entry which is preliminary data.</text>
</comment>
<dbReference type="AlphaFoldDB" id="A0A9Q3CET4"/>
<accession>A0A9Q3CET4</accession>
<name>A0A9Q3CET4_9BASI</name>
<feature type="compositionally biased region" description="Basic and acidic residues" evidence="1">
    <location>
        <begin position="66"/>
        <end position="76"/>
    </location>
</feature>